<evidence type="ECO:0000313" key="3">
    <source>
        <dbReference type="Proteomes" id="UP001152795"/>
    </source>
</evidence>
<gene>
    <name evidence="2" type="ORF">PACLA_8A082745</name>
</gene>
<feature type="compositionally biased region" description="Polar residues" evidence="1">
    <location>
        <begin position="144"/>
        <end position="194"/>
    </location>
</feature>
<organism evidence="2 3">
    <name type="scientific">Paramuricea clavata</name>
    <name type="common">Red gorgonian</name>
    <name type="synonym">Violescent sea-whip</name>
    <dbReference type="NCBI Taxonomy" id="317549"/>
    <lineage>
        <taxon>Eukaryota</taxon>
        <taxon>Metazoa</taxon>
        <taxon>Cnidaria</taxon>
        <taxon>Anthozoa</taxon>
        <taxon>Octocorallia</taxon>
        <taxon>Malacalcyonacea</taxon>
        <taxon>Plexauridae</taxon>
        <taxon>Paramuricea</taxon>
    </lineage>
</organism>
<feature type="compositionally biased region" description="Basic and acidic residues" evidence="1">
    <location>
        <begin position="87"/>
        <end position="96"/>
    </location>
</feature>
<keyword evidence="3" id="KW-1185">Reference proteome</keyword>
<proteinExistence type="predicted"/>
<dbReference type="AlphaFoldDB" id="A0A7D9D636"/>
<accession>A0A7D9D636</accession>
<sequence>MIHAAASALGTKILSIYPPVNRLLDKTVSILHRTFDPNKDCSPRPPIVLMWSNVSRPRTGVTWLPNHFVPLLLMKPPEGVDMTESVEKTIQNDDPKTSTPTSKKKYDLKASLNLPWSPVRTENKPSSNSTKLSHPPTKLIDPDSLTSSIESYGSETNSTETGNLKTNKLETNGSEAETSGSGKDMSETNGSEAETNGWGKI</sequence>
<name>A0A7D9D636_PARCT</name>
<feature type="region of interest" description="Disordered" evidence="1">
    <location>
        <begin position="87"/>
        <end position="106"/>
    </location>
</feature>
<dbReference type="Proteomes" id="UP001152795">
    <property type="component" value="Unassembled WGS sequence"/>
</dbReference>
<dbReference type="EMBL" id="CACRXK020000077">
    <property type="protein sequence ID" value="CAB3977878.1"/>
    <property type="molecule type" value="Genomic_DNA"/>
</dbReference>
<feature type="region of interest" description="Disordered" evidence="1">
    <location>
        <begin position="115"/>
        <end position="201"/>
    </location>
</feature>
<comment type="caution">
    <text evidence="2">The sequence shown here is derived from an EMBL/GenBank/DDBJ whole genome shotgun (WGS) entry which is preliminary data.</text>
</comment>
<evidence type="ECO:0000256" key="1">
    <source>
        <dbReference type="SAM" id="MobiDB-lite"/>
    </source>
</evidence>
<protein>
    <submittedName>
        <fullName evidence="2">Uncharacterized protein</fullName>
    </submittedName>
</protein>
<reference evidence="2" key="1">
    <citation type="submission" date="2020-04" db="EMBL/GenBank/DDBJ databases">
        <authorList>
            <person name="Alioto T."/>
            <person name="Alioto T."/>
            <person name="Gomez Garrido J."/>
        </authorList>
    </citation>
    <scope>NUCLEOTIDE SEQUENCE</scope>
    <source>
        <strain evidence="2">A484AB</strain>
    </source>
</reference>
<evidence type="ECO:0000313" key="2">
    <source>
        <dbReference type="EMBL" id="CAB3977878.1"/>
    </source>
</evidence>
<dbReference type="OrthoDB" id="10043303at2759"/>